<dbReference type="OrthoDB" id="2020015at2759"/>
<dbReference type="EMBL" id="UYRU01049871">
    <property type="protein sequence ID" value="VDN10747.1"/>
    <property type="molecule type" value="Genomic_DNA"/>
</dbReference>
<keyword evidence="2" id="KW-1185">Reference proteome</keyword>
<dbReference type="Proteomes" id="UP000281553">
    <property type="component" value="Unassembled WGS sequence"/>
</dbReference>
<name>A0A3P7LFV6_DIBLA</name>
<gene>
    <name evidence="1" type="ORF">DILT_LOCUS6578</name>
</gene>
<protein>
    <submittedName>
        <fullName evidence="1">Uncharacterized protein</fullName>
    </submittedName>
</protein>
<evidence type="ECO:0000313" key="1">
    <source>
        <dbReference type="EMBL" id="VDN10747.1"/>
    </source>
</evidence>
<organism evidence="1 2">
    <name type="scientific">Dibothriocephalus latus</name>
    <name type="common">Fish tapeworm</name>
    <name type="synonym">Diphyllobothrium latum</name>
    <dbReference type="NCBI Taxonomy" id="60516"/>
    <lineage>
        <taxon>Eukaryota</taxon>
        <taxon>Metazoa</taxon>
        <taxon>Spiralia</taxon>
        <taxon>Lophotrochozoa</taxon>
        <taxon>Platyhelminthes</taxon>
        <taxon>Cestoda</taxon>
        <taxon>Eucestoda</taxon>
        <taxon>Diphyllobothriidea</taxon>
        <taxon>Diphyllobothriidae</taxon>
        <taxon>Dibothriocephalus</taxon>
    </lineage>
</organism>
<accession>A0A3P7LFV6</accession>
<proteinExistence type="predicted"/>
<reference evidence="1 2" key="1">
    <citation type="submission" date="2018-11" db="EMBL/GenBank/DDBJ databases">
        <authorList>
            <consortium name="Pathogen Informatics"/>
        </authorList>
    </citation>
    <scope>NUCLEOTIDE SEQUENCE [LARGE SCALE GENOMIC DNA]</scope>
</reference>
<sequence>MVPPLPDIFQIGMVVLLKPLLDNGPSPVASEILRPDTVPEGRDVDQISRKQRLDHEYWFIRKLAEVAPASGFVEISREALQEACIPRTSRGTHVKRWLSRLTSLITPKALAPVSKEQLCYGHVLIAFRLKEDDRICLRMLKASDCPFS</sequence>
<dbReference type="AlphaFoldDB" id="A0A3P7LFV6"/>
<evidence type="ECO:0000313" key="2">
    <source>
        <dbReference type="Proteomes" id="UP000281553"/>
    </source>
</evidence>